<organism evidence="1 2">
    <name type="scientific">Nephila pilipes</name>
    <name type="common">Giant wood spider</name>
    <name type="synonym">Nephila maculata</name>
    <dbReference type="NCBI Taxonomy" id="299642"/>
    <lineage>
        <taxon>Eukaryota</taxon>
        <taxon>Metazoa</taxon>
        <taxon>Ecdysozoa</taxon>
        <taxon>Arthropoda</taxon>
        <taxon>Chelicerata</taxon>
        <taxon>Arachnida</taxon>
        <taxon>Araneae</taxon>
        <taxon>Araneomorphae</taxon>
        <taxon>Entelegynae</taxon>
        <taxon>Araneoidea</taxon>
        <taxon>Nephilidae</taxon>
        <taxon>Nephila</taxon>
    </lineage>
</organism>
<reference evidence="1" key="1">
    <citation type="submission" date="2020-08" db="EMBL/GenBank/DDBJ databases">
        <title>Multicomponent nature underlies the extraordinary mechanical properties of spider dragline silk.</title>
        <authorList>
            <person name="Kono N."/>
            <person name="Nakamura H."/>
            <person name="Mori M."/>
            <person name="Yoshida Y."/>
            <person name="Ohtoshi R."/>
            <person name="Malay A.D."/>
            <person name="Moran D.A.P."/>
            <person name="Tomita M."/>
            <person name="Numata K."/>
            <person name="Arakawa K."/>
        </authorList>
    </citation>
    <scope>NUCLEOTIDE SEQUENCE</scope>
</reference>
<proteinExistence type="predicted"/>
<name>A0A8X6U9V1_NEPPI</name>
<keyword evidence="2" id="KW-1185">Reference proteome</keyword>
<dbReference type="EMBL" id="BMAW01120465">
    <property type="protein sequence ID" value="GFT89465.1"/>
    <property type="molecule type" value="Genomic_DNA"/>
</dbReference>
<evidence type="ECO:0000313" key="1">
    <source>
        <dbReference type="EMBL" id="GFT89465.1"/>
    </source>
</evidence>
<evidence type="ECO:0000313" key="2">
    <source>
        <dbReference type="Proteomes" id="UP000887013"/>
    </source>
</evidence>
<comment type="caution">
    <text evidence="1">The sequence shown here is derived from an EMBL/GenBank/DDBJ whole genome shotgun (WGS) entry which is preliminary data.</text>
</comment>
<sequence>MFVFLHLAIRRFLSKDKKQLRLFRTVFCLSSDDTFLALKQSPDARFPAQKIHVVEFYSDVAIIVEAEGVLENSPRFLKPKCLAFPGLGV</sequence>
<dbReference type="Proteomes" id="UP000887013">
    <property type="component" value="Unassembled WGS sequence"/>
</dbReference>
<dbReference type="AlphaFoldDB" id="A0A8X6U9V1"/>
<gene>
    <name evidence="1" type="ORF">NPIL_159831</name>
</gene>
<protein>
    <submittedName>
        <fullName evidence="1">Uncharacterized protein</fullName>
    </submittedName>
</protein>
<accession>A0A8X6U9V1</accession>